<dbReference type="KEGG" id="plut:EI981_02470"/>
<feature type="transmembrane region" description="Helical" evidence="1">
    <location>
        <begin position="42"/>
        <end position="63"/>
    </location>
</feature>
<dbReference type="EMBL" id="CP034346">
    <property type="protein sequence ID" value="AZS13446.1"/>
    <property type="molecule type" value="Genomic_DNA"/>
</dbReference>
<keyword evidence="1" id="KW-1133">Transmembrane helix</keyword>
<keyword evidence="1" id="KW-0812">Transmembrane</keyword>
<proteinExistence type="predicted"/>
<keyword evidence="1" id="KW-0472">Membrane</keyword>
<dbReference type="OrthoDB" id="4990at2"/>
<name>A0A3S9UT25_9BACL</name>
<evidence type="ECO:0000256" key="1">
    <source>
        <dbReference type="SAM" id="Phobius"/>
    </source>
</evidence>
<accession>A0A3S9UT25</accession>
<dbReference type="Proteomes" id="UP000270678">
    <property type="component" value="Chromosome"/>
</dbReference>
<gene>
    <name evidence="2" type="ORF">EI981_02470</name>
</gene>
<evidence type="ECO:0000313" key="3">
    <source>
        <dbReference type="Proteomes" id="UP000270678"/>
    </source>
</evidence>
<dbReference type="AlphaFoldDB" id="A0A3S9UT25"/>
<dbReference type="RefSeq" id="WP_126995126.1">
    <property type="nucleotide sequence ID" value="NZ_CP034346.1"/>
</dbReference>
<sequence length="283" mass="31421">MTGKERYENIEIPSQLSDVIEEATQRGRAHQRNRRMIRGTSTLVAACAALMIAVNVPGVAMALSDVPVVGSIVKVLQVGGGGERTDGAKVSTSVQENALDIHFTVDGEQIASVPAYTVDYKEAPNRLIFNFNGVRDLDLQKLQQDIRSLSNVKDVYSNVILDDSAIRFVVELKDNIDYSVSEYKEPGYIQLKLFGTAKQAEPHEVFYVRSQEMEQGESLGMLDEQYAQDGSSVIKTKSGKFVLAIGGFASRAEAEEMLHQLSEREDYYETLQVDSWMSNENPQ</sequence>
<organism evidence="2 3">
    <name type="scientific">Paenibacillus lutimineralis</name>
    <dbReference type="NCBI Taxonomy" id="2707005"/>
    <lineage>
        <taxon>Bacteria</taxon>
        <taxon>Bacillati</taxon>
        <taxon>Bacillota</taxon>
        <taxon>Bacilli</taxon>
        <taxon>Bacillales</taxon>
        <taxon>Paenibacillaceae</taxon>
        <taxon>Paenibacillus</taxon>
    </lineage>
</organism>
<protein>
    <recommendedName>
        <fullName evidence="4">SPOR domain-containing protein</fullName>
    </recommendedName>
</protein>
<evidence type="ECO:0008006" key="4">
    <source>
        <dbReference type="Google" id="ProtNLM"/>
    </source>
</evidence>
<keyword evidence="3" id="KW-1185">Reference proteome</keyword>
<reference evidence="3" key="1">
    <citation type="submission" date="2018-12" db="EMBL/GenBank/DDBJ databases">
        <title>Complete genome sequence of Paenibacillus sp. MBLB1234.</title>
        <authorList>
            <person name="Nam Y.-D."/>
            <person name="Kang J."/>
            <person name="Chung W.-H."/>
            <person name="Park Y.S."/>
        </authorList>
    </citation>
    <scope>NUCLEOTIDE SEQUENCE [LARGE SCALE GENOMIC DNA]</scope>
    <source>
        <strain evidence="3">MBLB1234</strain>
    </source>
</reference>
<evidence type="ECO:0000313" key="2">
    <source>
        <dbReference type="EMBL" id="AZS13446.1"/>
    </source>
</evidence>